<evidence type="ECO:0000313" key="2">
    <source>
        <dbReference type="EMBL" id="CAL5056841.1"/>
    </source>
</evidence>
<dbReference type="Proteomes" id="UP001497457">
    <property type="component" value="Chromosome 4rd"/>
</dbReference>
<proteinExistence type="predicted"/>
<sequence length="242" mass="25502">MRITTQQPGPGPVVVCLQAQHVAGLPAVAEGRQVLLRLTTAYSSSAAAAVSVCRGGVAAFHDQVLLLDLVDCSGSSMVAVDVTVGDTADTTAAAAYTTVVDVHLAEEQLRRPSPNVNVLTFVLGGTRTTAGAVLSLALHHRLLVVTRRRCSCMMMLMCCLCLPPPPAAHHSEESSEDSSSGFITIEKGTIHISAGGRRPPSDNLLTTDDDEDDDDRKVEDEFLAMLGHADDLDAVTKDATPM</sequence>
<dbReference type="EMBL" id="OZ075114">
    <property type="protein sequence ID" value="CAL5056841.1"/>
    <property type="molecule type" value="Genomic_DNA"/>
</dbReference>
<keyword evidence="3" id="KW-1185">Reference proteome</keyword>
<organism evidence="2 3">
    <name type="scientific">Urochloa decumbens</name>
    <dbReference type="NCBI Taxonomy" id="240449"/>
    <lineage>
        <taxon>Eukaryota</taxon>
        <taxon>Viridiplantae</taxon>
        <taxon>Streptophyta</taxon>
        <taxon>Embryophyta</taxon>
        <taxon>Tracheophyta</taxon>
        <taxon>Spermatophyta</taxon>
        <taxon>Magnoliopsida</taxon>
        <taxon>Liliopsida</taxon>
        <taxon>Poales</taxon>
        <taxon>Poaceae</taxon>
        <taxon>PACMAD clade</taxon>
        <taxon>Panicoideae</taxon>
        <taxon>Panicodae</taxon>
        <taxon>Paniceae</taxon>
        <taxon>Melinidinae</taxon>
        <taxon>Urochloa</taxon>
    </lineage>
</organism>
<evidence type="ECO:0000256" key="1">
    <source>
        <dbReference type="SAM" id="MobiDB-lite"/>
    </source>
</evidence>
<dbReference type="AlphaFoldDB" id="A0ABC9EGY0"/>
<protein>
    <submittedName>
        <fullName evidence="2">Uncharacterized protein</fullName>
    </submittedName>
</protein>
<name>A0ABC9EGY0_9POAL</name>
<accession>A0ABC9EGY0</accession>
<evidence type="ECO:0000313" key="3">
    <source>
        <dbReference type="Proteomes" id="UP001497457"/>
    </source>
</evidence>
<feature type="region of interest" description="Disordered" evidence="1">
    <location>
        <begin position="192"/>
        <end position="219"/>
    </location>
</feature>
<gene>
    <name evidence="2" type="ORF">URODEC1_LOCUS95283</name>
</gene>
<reference evidence="2" key="1">
    <citation type="submission" date="2024-10" db="EMBL/GenBank/DDBJ databases">
        <authorList>
            <person name="Ryan C."/>
        </authorList>
    </citation>
    <scope>NUCLEOTIDE SEQUENCE [LARGE SCALE GENOMIC DNA]</scope>
</reference>